<dbReference type="PROSITE" id="PS50865">
    <property type="entry name" value="ZF_MYND_2"/>
    <property type="match status" value="1"/>
</dbReference>
<sequence length="325" mass="37068">MTSDTNSNEGPNIEIKGTPHGPAIFTFRKPEIYEKIQQDLGETADLRKEILRSRPTTGHLRCWNPTCENGNVRKAKLKACARCKTIAARYCSKECQRAHWPEHKKTCKDISPLTDLTLRMVKRTYANARFSDMLMVSAIYLLDLTTDPSAVDRSCVIVPVTMMPADLMTFALDPAHPMEHELGLHVGRMMVLDFTRMENLRKMKDKIMTTNHYTGDSDSLRVTFLFVPYAKDEEEAGVIDETTTFLMQIWPIWSEYLEQAKIGITRELHSAMRGRSVFTLSKENIHDLPELQINNDVRNDKSNKMKLRGYLRVNPPASAADTDAD</sequence>
<gene>
    <name evidence="7" type="ORF">F5878DRAFT_628135</name>
</gene>
<dbReference type="Pfam" id="PF01753">
    <property type="entry name" value="zf-MYND"/>
    <property type="match status" value="1"/>
</dbReference>
<dbReference type="InterPro" id="IPR002893">
    <property type="entry name" value="Znf_MYND"/>
</dbReference>
<evidence type="ECO:0000313" key="7">
    <source>
        <dbReference type="EMBL" id="KAJ3835345.1"/>
    </source>
</evidence>
<keyword evidence="8" id="KW-1185">Reference proteome</keyword>
<accession>A0AA38P380</accession>
<comment type="caution">
    <text evidence="7">The sequence shown here is derived from an EMBL/GenBank/DDBJ whole genome shotgun (WGS) entry which is preliminary data.</text>
</comment>
<proteinExistence type="predicted"/>
<evidence type="ECO:0000256" key="1">
    <source>
        <dbReference type="ARBA" id="ARBA00022723"/>
    </source>
</evidence>
<evidence type="ECO:0000313" key="8">
    <source>
        <dbReference type="Proteomes" id="UP001163846"/>
    </source>
</evidence>
<protein>
    <recommendedName>
        <fullName evidence="6">MYND-type domain-containing protein</fullName>
    </recommendedName>
</protein>
<feature type="domain" description="MYND-type" evidence="6">
    <location>
        <begin position="67"/>
        <end position="107"/>
    </location>
</feature>
<dbReference type="AlphaFoldDB" id="A0AA38P380"/>
<keyword evidence="3" id="KW-0862">Zinc</keyword>
<reference evidence="7" key="1">
    <citation type="submission" date="2022-08" db="EMBL/GenBank/DDBJ databases">
        <authorList>
            <consortium name="DOE Joint Genome Institute"/>
            <person name="Min B."/>
            <person name="Riley R."/>
            <person name="Sierra-Patev S."/>
            <person name="Naranjo-Ortiz M."/>
            <person name="Looney B."/>
            <person name="Konkel Z."/>
            <person name="Slot J.C."/>
            <person name="Sakamoto Y."/>
            <person name="Steenwyk J.L."/>
            <person name="Rokas A."/>
            <person name="Carro J."/>
            <person name="Camarero S."/>
            <person name="Ferreira P."/>
            <person name="Molpeceres G."/>
            <person name="Ruiz-Duenas F.J."/>
            <person name="Serrano A."/>
            <person name="Henrissat B."/>
            <person name="Drula E."/>
            <person name="Hughes K.W."/>
            <person name="Mata J.L."/>
            <person name="Ishikawa N.K."/>
            <person name="Vargas-Isla R."/>
            <person name="Ushijima S."/>
            <person name="Smith C.A."/>
            <person name="Ahrendt S."/>
            <person name="Andreopoulos W."/>
            <person name="He G."/>
            <person name="Labutti K."/>
            <person name="Lipzen A."/>
            <person name="Ng V."/>
            <person name="Sandor L."/>
            <person name="Barry K."/>
            <person name="Martinez A.T."/>
            <person name="Xiao Y."/>
            <person name="Gibbons J.G."/>
            <person name="Terashima K."/>
            <person name="Hibbett D.S."/>
            <person name="Grigoriev I.V."/>
        </authorList>
    </citation>
    <scope>NUCLEOTIDE SEQUENCE</scope>
    <source>
        <strain evidence="7">TFB9207</strain>
    </source>
</reference>
<dbReference type="SUPFAM" id="SSF144232">
    <property type="entry name" value="HIT/MYND zinc finger-like"/>
    <property type="match status" value="1"/>
</dbReference>
<dbReference type="Gene3D" id="6.10.140.2220">
    <property type="match status" value="1"/>
</dbReference>
<dbReference type="EMBL" id="MU806420">
    <property type="protein sequence ID" value="KAJ3835345.1"/>
    <property type="molecule type" value="Genomic_DNA"/>
</dbReference>
<dbReference type="GO" id="GO:0008270">
    <property type="term" value="F:zinc ion binding"/>
    <property type="evidence" value="ECO:0007669"/>
    <property type="project" value="UniProtKB-KW"/>
</dbReference>
<evidence type="ECO:0000256" key="5">
    <source>
        <dbReference type="SAM" id="MobiDB-lite"/>
    </source>
</evidence>
<feature type="compositionally biased region" description="Polar residues" evidence="5">
    <location>
        <begin position="1"/>
        <end position="10"/>
    </location>
</feature>
<name>A0AA38P380_9AGAR</name>
<keyword evidence="2 4" id="KW-0863">Zinc-finger</keyword>
<feature type="region of interest" description="Disordered" evidence="5">
    <location>
        <begin position="1"/>
        <end position="22"/>
    </location>
</feature>
<evidence type="ECO:0000259" key="6">
    <source>
        <dbReference type="PROSITE" id="PS50865"/>
    </source>
</evidence>
<organism evidence="7 8">
    <name type="scientific">Lentinula raphanica</name>
    <dbReference type="NCBI Taxonomy" id="153919"/>
    <lineage>
        <taxon>Eukaryota</taxon>
        <taxon>Fungi</taxon>
        <taxon>Dikarya</taxon>
        <taxon>Basidiomycota</taxon>
        <taxon>Agaricomycotina</taxon>
        <taxon>Agaricomycetes</taxon>
        <taxon>Agaricomycetidae</taxon>
        <taxon>Agaricales</taxon>
        <taxon>Marasmiineae</taxon>
        <taxon>Omphalotaceae</taxon>
        <taxon>Lentinula</taxon>
    </lineage>
</organism>
<keyword evidence="1" id="KW-0479">Metal-binding</keyword>
<dbReference type="Proteomes" id="UP001163846">
    <property type="component" value="Unassembled WGS sequence"/>
</dbReference>
<evidence type="ECO:0000256" key="3">
    <source>
        <dbReference type="ARBA" id="ARBA00022833"/>
    </source>
</evidence>
<evidence type="ECO:0000256" key="4">
    <source>
        <dbReference type="PROSITE-ProRule" id="PRU00134"/>
    </source>
</evidence>
<evidence type="ECO:0000256" key="2">
    <source>
        <dbReference type="ARBA" id="ARBA00022771"/>
    </source>
</evidence>